<sequence length="664" mass="74257">MSKLLFTPRKTIRPTTFSARFTAAHLCSVHSVFDEQASPLATLLFWAECMLGAEFKLPSIISEEESADRKAPISLKLEIPYFTVSGIQECMLGAEFKLPSIISEEESADRKAPISLKLEIPYFTVSGIQECMLGAEFKLPSIISEEESADRKAPISLKLEIPYFTVSGIQVRHLKVIEKSGYQPLPWVEVLITNLQQLNSAHLSGIKNPLYTCNRIVGFSHMDPTTRKRGRPKVVVTDSLIEARRLAKQQHNARRSGGNILASSSLASTGHTTPQPVRRRGGASNNTILDIGPQDQVCRFCDALVWAAESTGKHVGTGPKAYSICCGKGKVQLPLLRETPPELKQLLTGTSKRETKFQNNQRMYNTIFALCSFGGRVDESINNGSGPYVFRLNDHVYHSMGSLVPPDGRTPKFAQFYMYDGQEAIDYRVQFPRSGDPLDPEIVALLLQMLTRDNVLVGIYKQLRERYPISQQIPVTLRLLERRSTDGRFVNLIGRNDYEFAGLAVDHDLASHRDIIVQYKQGGLQRITELHPCFMSLQYPLLFPRGEDGYRLAADVGKRVVLPSSFTGGFRYMQQNFQDSLAICKEYGHPDLFVTFTCNPKWVEIQRALATAGSTDASVRPDLVARVFKIKLDAMMSDFMKKDVVGRVLAGSPLKLHVIFFNAL</sequence>
<organism evidence="3 4">
    <name type="scientific">Heracleum sosnowskyi</name>
    <dbReference type="NCBI Taxonomy" id="360622"/>
    <lineage>
        <taxon>Eukaryota</taxon>
        <taxon>Viridiplantae</taxon>
        <taxon>Streptophyta</taxon>
        <taxon>Embryophyta</taxon>
        <taxon>Tracheophyta</taxon>
        <taxon>Spermatophyta</taxon>
        <taxon>Magnoliopsida</taxon>
        <taxon>eudicotyledons</taxon>
        <taxon>Gunneridae</taxon>
        <taxon>Pentapetalae</taxon>
        <taxon>asterids</taxon>
        <taxon>campanulids</taxon>
        <taxon>Apiales</taxon>
        <taxon>Apiaceae</taxon>
        <taxon>Apioideae</taxon>
        <taxon>apioid superclade</taxon>
        <taxon>Tordylieae</taxon>
        <taxon>Tordyliinae</taxon>
        <taxon>Heracleum</taxon>
    </lineage>
</organism>
<dbReference type="Pfam" id="PF00928">
    <property type="entry name" value="Adap_comp_sub"/>
    <property type="match status" value="1"/>
</dbReference>
<dbReference type="InterPro" id="IPR036168">
    <property type="entry name" value="AP2_Mu_C_sf"/>
</dbReference>
<evidence type="ECO:0000313" key="3">
    <source>
        <dbReference type="EMBL" id="KAK1358016.1"/>
    </source>
</evidence>
<dbReference type="PANTHER" id="PTHR45786:SF74">
    <property type="entry name" value="ATP-DEPENDENT DNA HELICASE"/>
    <property type="match status" value="1"/>
</dbReference>
<feature type="domain" description="MHD" evidence="2">
    <location>
        <begin position="1"/>
        <end position="200"/>
    </location>
</feature>
<dbReference type="SUPFAM" id="SSF49447">
    <property type="entry name" value="Second domain of Mu2 adaptin subunit (ap50) of ap2 adaptor"/>
    <property type="match status" value="1"/>
</dbReference>
<feature type="compositionally biased region" description="Polar residues" evidence="1">
    <location>
        <begin position="261"/>
        <end position="275"/>
    </location>
</feature>
<dbReference type="PROSITE" id="PS51072">
    <property type="entry name" value="MHD"/>
    <property type="match status" value="1"/>
</dbReference>
<accession>A0AAD8H1Y4</accession>
<feature type="region of interest" description="Disordered" evidence="1">
    <location>
        <begin position="248"/>
        <end position="285"/>
    </location>
</feature>
<dbReference type="Pfam" id="PF14214">
    <property type="entry name" value="Helitron_like_N"/>
    <property type="match status" value="1"/>
</dbReference>
<protein>
    <recommendedName>
        <fullName evidence="2">MHD domain-containing protein</fullName>
    </recommendedName>
</protein>
<dbReference type="PANTHER" id="PTHR45786">
    <property type="entry name" value="DNA BINDING PROTEIN-LIKE"/>
    <property type="match status" value="1"/>
</dbReference>
<reference evidence="3" key="2">
    <citation type="submission" date="2023-05" db="EMBL/GenBank/DDBJ databases">
        <authorList>
            <person name="Schelkunov M.I."/>
        </authorList>
    </citation>
    <scope>NUCLEOTIDE SEQUENCE</scope>
    <source>
        <strain evidence="3">Hsosn_3</strain>
        <tissue evidence="3">Leaf</tissue>
    </source>
</reference>
<evidence type="ECO:0000259" key="2">
    <source>
        <dbReference type="PROSITE" id="PS51072"/>
    </source>
</evidence>
<keyword evidence="4" id="KW-1185">Reference proteome</keyword>
<dbReference type="EMBL" id="JAUIZM010000011">
    <property type="protein sequence ID" value="KAK1358016.1"/>
    <property type="molecule type" value="Genomic_DNA"/>
</dbReference>
<dbReference type="Proteomes" id="UP001237642">
    <property type="component" value="Unassembled WGS sequence"/>
</dbReference>
<name>A0AAD8H1Y4_9APIA</name>
<proteinExistence type="predicted"/>
<evidence type="ECO:0000313" key="4">
    <source>
        <dbReference type="Proteomes" id="UP001237642"/>
    </source>
</evidence>
<evidence type="ECO:0000256" key="1">
    <source>
        <dbReference type="SAM" id="MobiDB-lite"/>
    </source>
</evidence>
<comment type="caution">
    <text evidence="3">The sequence shown here is derived from an EMBL/GenBank/DDBJ whole genome shotgun (WGS) entry which is preliminary data.</text>
</comment>
<reference evidence="3" key="1">
    <citation type="submission" date="2023-02" db="EMBL/GenBank/DDBJ databases">
        <title>Genome of toxic invasive species Heracleum sosnowskyi carries increased number of genes despite the absence of recent whole-genome duplications.</title>
        <authorList>
            <person name="Schelkunov M."/>
            <person name="Shtratnikova V."/>
            <person name="Makarenko M."/>
            <person name="Klepikova A."/>
            <person name="Omelchenko D."/>
            <person name="Novikova G."/>
            <person name="Obukhova E."/>
            <person name="Bogdanov V."/>
            <person name="Penin A."/>
            <person name="Logacheva M."/>
        </authorList>
    </citation>
    <scope>NUCLEOTIDE SEQUENCE</scope>
    <source>
        <strain evidence="3">Hsosn_3</strain>
        <tissue evidence="3">Leaf</tissue>
    </source>
</reference>
<dbReference type="Gene3D" id="2.60.40.1170">
    <property type="entry name" value="Mu homology domain, subdomain B"/>
    <property type="match status" value="2"/>
</dbReference>
<dbReference type="AlphaFoldDB" id="A0AAD8H1Y4"/>
<gene>
    <name evidence="3" type="ORF">POM88_051272</name>
</gene>
<dbReference type="InterPro" id="IPR025476">
    <property type="entry name" value="Helitron_helicase-like"/>
</dbReference>
<dbReference type="InterPro" id="IPR028565">
    <property type="entry name" value="MHD"/>
</dbReference>